<feature type="region of interest" description="Disordered" evidence="1">
    <location>
        <begin position="1"/>
        <end position="33"/>
    </location>
</feature>
<name>A0ABV3M456_9ACTN</name>
<dbReference type="SUPFAM" id="SSF50998">
    <property type="entry name" value="Quinoprotein alcohol dehydrogenase-like"/>
    <property type="match status" value="1"/>
</dbReference>
<dbReference type="InterPro" id="IPR015943">
    <property type="entry name" value="WD40/YVTN_repeat-like_dom_sf"/>
</dbReference>
<evidence type="ECO:0008006" key="4">
    <source>
        <dbReference type="Google" id="ProtNLM"/>
    </source>
</evidence>
<evidence type="ECO:0000313" key="3">
    <source>
        <dbReference type="Proteomes" id="UP001553843"/>
    </source>
</evidence>
<dbReference type="InterPro" id="IPR011047">
    <property type="entry name" value="Quinoprotein_ADH-like_sf"/>
</dbReference>
<evidence type="ECO:0000256" key="1">
    <source>
        <dbReference type="SAM" id="MobiDB-lite"/>
    </source>
</evidence>
<evidence type="ECO:0000313" key="2">
    <source>
        <dbReference type="EMBL" id="MEW2366487.1"/>
    </source>
</evidence>
<protein>
    <recommendedName>
        <fullName evidence="4">Pyrroloquinoline-quinone binding quinoprotein</fullName>
    </recommendedName>
</protein>
<reference evidence="2 3" key="1">
    <citation type="submission" date="2024-06" db="EMBL/GenBank/DDBJ databases">
        <title>The Natural Products Discovery Center: Release of the First 8490 Sequenced Strains for Exploring Actinobacteria Biosynthetic Diversity.</title>
        <authorList>
            <person name="Kalkreuter E."/>
            <person name="Kautsar S.A."/>
            <person name="Yang D."/>
            <person name="Bader C.D."/>
            <person name="Teijaro C.N."/>
            <person name="Fluegel L."/>
            <person name="Davis C.M."/>
            <person name="Simpson J.R."/>
            <person name="Lauterbach L."/>
            <person name="Steele A.D."/>
            <person name="Gui C."/>
            <person name="Meng S."/>
            <person name="Li G."/>
            <person name="Viehrig K."/>
            <person name="Ye F."/>
            <person name="Su P."/>
            <person name="Kiefer A.F."/>
            <person name="Nichols A."/>
            <person name="Cepeda A.J."/>
            <person name="Yan W."/>
            <person name="Fan B."/>
            <person name="Jiang Y."/>
            <person name="Adhikari A."/>
            <person name="Zheng C.-J."/>
            <person name="Schuster L."/>
            <person name="Cowan T.M."/>
            <person name="Smanski M.J."/>
            <person name="Chevrette M.G."/>
            <person name="De Carvalho L.P.S."/>
            <person name="Shen B."/>
        </authorList>
    </citation>
    <scope>NUCLEOTIDE SEQUENCE [LARGE SCALE GENOMIC DNA]</scope>
    <source>
        <strain evidence="2 3">NPDC047833</strain>
    </source>
</reference>
<comment type="caution">
    <text evidence="2">The sequence shown here is derived from an EMBL/GenBank/DDBJ whole genome shotgun (WGS) entry which is preliminary data.</text>
</comment>
<accession>A0ABV3M456</accession>
<dbReference type="EMBL" id="JBEYRS010000017">
    <property type="protein sequence ID" value="MEW2366487.1"/>
    <property type="molecule type" value="Genomic_DNA"/>
</dbReference>
<keyword evidence="3" id="KW-1185">Reference proteome</keyword>
<sequence>MSALPTEPTATPATPSDPAEPYGTAPRPPARKNAPTRIALPVALALLALPLITAAHHSRPAPYGDRLVAHAHVPGADPGPAPALRTRGRAVQAYEPRSGATRWTYTREGRRPLTVLAAPGHAFTLWSDGLVTDTERDGGGSVRWHRAIPESAGWLRTPAARGGTGVLRPLTSGAGMLAVITPRRIAAYRTADGDLRWVLPARRGCAFAPARSLHRDGALLVAQPCAGTAASWTAQVVAVDDLGRIVPGRTPLGNGDLERGAGAGAGGGSPEN</sequence>
<gene>
    <name evidence="2" type="ORF">AB0887_31640</name>
</gene>
<dbReference type="Proteomes" id="UP001553843">
    <property type="component" value="Unassembled WGS sequence"/>
</dbReference>
<feature type="region of interest" description="Disordered" evidence="1">
    <location>
        <begin position="249"/>
        <end position="272"/>
    </location>
</feature>
<feature type="compositionally biased region" description="Gly residues" evidence="1">
    <location>
        <begin position="261"/>
        <end position="272"/>
    </location>
</feature>
<dbReference type="RefSeq" id="WP_359774307.1">
    <property type="nucleotide sequence ID" value="NZ_JBEYRR010000002.1"/>
</dbReference>
<feature type="compositionally biased region" description="Low complexity" evidence="1">
    <location>
        <begin position="1"/>
        <end position="21"/>
    </location>
</feature>
<proteinExistence type="predicted"/>
<organism evidence="2 3">
    <name type="scientific">Streptomyces huasconensis</name>
    <dbReference type="NCBI Taxonomy" id="1854574"/>
    <lineage>
        <taxon>Bacteria</taxon>
        <taxon>Bacillati</taxon>
        <taxon>Actinomycetota</taxon>
        <taxon>Actinomycetes</taxon>
        <taxon>Kitasatosporales</taxon>
        <taxon>Streptomycetaceae</taxon>
        <taxon>Streptomyces</taxon>
    </lineage>
</organism>
<dbReference type="Gene3D" id="2.130.10.10">
    <property type="entry name" value="YVTN repeat-like/Quinoprotein amine dehydrogenase"/>
    <property type="match status" value="1"/>
</dbReference>